<reference evidence="3 4" key="1">
    <citation type="submission" date="2024-09" db="EMBL/GenBank/DDBJ databases">
        <authorList>
            <person name="Sun Q."/>
            <person name="Mori K."/>
        </authorList>
    </citation>
    <scope>NUCLEOTIDE SEQUENCE [LARGE SCALE GENOMIC DNA]</scope>
    <source>
        <strain evidence="3 4">JCM 4557</strain>
    </source>
</reference>
<dbReference type="InterPro" id="IPR038740">
    <property type="entry name" value="BioF2-like_GNAT_dom"/>
</dbReference>
<dbReference type="EMBL" id="JBHMQV010000007">
    <property type="protein sequence ID" value="MFC0843472.1"/>
    <property type="molecule type" value="Genomic_DNA"/>
</dbReference>
<name>A0ABV6TCG9_9ACTN</name>
<dbReference type="Pfam" id="PF13480">
    <property type="entry name" value="Acetyltransf_6"/>
    <property type="match status" value="1"/>
</dbReference>
<comment type="caution">
    <text evidence="3">The sequence shown here is derived from an EMBL/GenBank/DDBJ whole genome shotgun (WGS) entry which is preliminary data.</text>
</comment>
<feature type="region of interest" description="Disordered" evidence="1">
    <location>
        <begin position="1"/>
        <end position="34"/>
    </location>
</feature>
<dbReference type="Gene3D" id="3.40.630.30">
    <property type="match status" value="1"/>
</dbReference>
<protein>
    <submittedName>
        <fullName evidence="3">GNAT family N-acetyltransferase</fullName>
    </submittedName>
</protein>
<dbReference type="Proteomes" id="UP001589887">
    <property type="component" value="Unassembled WGS sequence"/>
</dbReference>
<evidence type="ECO:0000313" key="3">
    <source>
        <dbReference type="EMBL" id="MFC0843472.1"/>
    </source>
</evidence>
<evidence type="ECO:0000256" key="1">
    <source>
        <dbReference type="SAM" id="MobiDB-lite"/>
    </source>
</evidence>
<accession>A0ABV6TCG9</accession>
<evidence type="ECO:0000313" key="4">
    <source>
        <dbReference type="Proteomes" id="UP001589887"/>
    </source>
</evidence>
<dbReference type="InterPro" id="IPR016181">
    <property type="entry name" value="Acyl_CoA_acyltransferase"/>
</dbReference>
<keyword evidence="4" id="KW-1185">Reference proteome</keyword>
<dbReference type="RefSeq" id="WP_394317246.1">
    <property type="nucleotide sequence ID" value="NZ_JBHMQV010000007.1"/>
</dbReference>
<dbReference type="SUPFAM" id="SSF55729">
    <property type="entry name" value="Acyl-CoA N-acyltransferases (Nat)"/>
    <property type="match status" value="1"/>
</dbReference>
<proteinExistence type="predicted"/>
<evidence type="ECO:0000259" key="2">
    <source>
        <dbReference type="Pfam" id="PF13480"/>
    </source>
</evidence>
<gene>
    <name evidence="3" type="ORF">ACFH04_06950</name>
</gene>
<organism evidence="3 4">
    <name type="scientific">Streptomyces noboritoensis</name>
    <dbReference type="NCBI Taxonomy" id="67337"/>
    <lineage>
        <taxon>Bacteria</taxon>
        <taxon>Bacillati</taxon>
        <taxon>Actinomycetota</taxon>
        <taxon>Actinomycetes</taxon>
        <taxon>Kitasatosporales</taxon>
        <taxon>Streptomycetaceae</taxon>
        <taxon>Streptomyces</taxon>
    </lineage>
</organism>
<sequence length="375" mass="41232">MAHRRPRRGGALSPAASMESNAMTTAVPATDTPDRAEHHGIRITVLSDGRALDFLDRRWPTLYTRDPHSTPYQSRAWLGGWAQHLPLTVAPVMVVAHDSSGPVAAMAMTHEVTDDGHDRIRPLSAPTAECIRAVGPGSERLAVANALVRCLVGLARDGTEVGLADVPADSALAHQLAAQWNGYLEQTPYATIALPVGYAGLSRTTQRGHRRRQRLWDNLTEHGHRVRYRRTQSTTELLEMLPTLESLHRLRRPDQTEGLLHQGLQPWRTALERCGTAAFIATLTLDEDVVAAQLCLHRGHRVHSVLPAMNPTAYALAPGHALLRNLTADLERSGYRTLDLGRTRPEPGQIHYKAQYAATWTRTLAIHSHPSPATA</sequence>
<feature type="domain" description="BioF2-like acetyltransferase" evidence="2">
    <location>
        <begin position="214"/>
        <end position="353"/>
    </location>
</feature>